<keyword evidence="3" id="KW-0472">Membrane</keyword>
<keyword evidence="3" id="KW-1133">Transmembrane helix</keyword>
<dbReference type="Gene3D" id="3.40.50.720">
    <property type="entry name" value="NAD(P)-binding Rossmann-like Domain"/>
    <property type="match status" value="1"/>
</dbReference>
<dbReference type="PRINTS" id="PR00081">
    <property type="entry name" value="GDHRDH"/>
</dbReference>
<dbReference type="eggNOG" id="KOG1610">
    <property type="taxonomic scope" value="Eukaryota"/>
</dbReference>
<dbReference type="SMR" id="A0A1I7SAG1"/>
<dbReference type="AlphaFoldDB" id="A0A1I7SAG1"/>
<evidence type="ECO:0000313" key="7">
    <source>
        <dbReference type="WBParaSite" id="BXY_1000800.1"/>
    </source>
</evidence>
<dbReference type="EMBL" id="CAJFDI010000001">
    <property type="protein sequence ID" value="CAD5209139.1"/>
    <property type="molecule type" value="Genomic_DNA"/>
</dbReference>
<keyword evidence="1" id="KW-0560">Oxidoreductase</keyword>
<reference evidence="4" key="2">
    <citation type="submission" date="2020-09" db="EMBL/GenBank/DDBJ databases">
        <authorList>
            <person name="Kikuchi T."/>
        </authorList>
    </citation>
    <scope>NUCLEOTIDE SEQUENCE</scope>
    <source>
        <strain evidence="4">Ka4C1</strain>
    </source>
</reference>
<proteinExistence type="inferred from homology"/>
<protein>
    <submittedName>
        <fullName evidence="4">(pine wood nematode) hypothetical protein</fullName>
    </submittedName>
</protein>
<dbReference type="GO" id="GO:0008202">
    <property type="term" value="P:steroid metabolic process"/>
    <property type="evidence" value="ECO:0007669"/>
    <property type="project" value="TreeGrafter"/>
</dbReference>
<name>A0A1I7SAG1_BURXY</name>
<dbReference type="WBParaSite" id="BXY_1000800.1">
    <property type="protein sequence ID" value="BXY_1000800.1"/>
    <property type="gene ID" value="BXY_1000800"/>
</dbReference>
<dbReference type="Pfam" id="PF00106">
    <property type="entry name" value="adh_short"/>
    <property type="match status" value="1"/>
</dbReference>
<evidence type="ECO:0000313" key="4">
    <source>
        <dbReference type="EMBL" id="CAD5209139.1"/>
    </source>
</evidence>
<sequence>MLDEYLIWLAIITTTLAVLNYWAYYLVFLWSVYFLTVRLLEKISVNNLSDKPVLISGCDSGFGHDLAIKCIRNGMPVFAGCLTDQGIKGIQEEAAQIPNGKQLLHAVQLNIRDPESVKKAREFVDQHINPNTGLWGIVNNAGIGDNRAWDDWQTPEMYQRFWEINTLGHIRVTHAFKDLVKKAKGRIVSVASICAKVNMPTGGPYNVSKFAIASYCDTIRLELAQFGVHVSILEPGFFKTPQANPGAAEADVKMVWDRLPQSVRDEYGEHYLPYTQKLVAGYLGYKCKPQPDLVVDAYFNALTSKFPRRRYQIGYDSMFQFTPLSYLSTRLQQHVFYGYLKYWAGLPRPAKMAS</sequence>
<dbReference type="InterPro" id="IPR020904">
    <property type="entry name" value="Sc_DH/Rdtase_CS"/>
</dbReference>
<accession>A0A1I7SAG1</accession>
<evidence type="ECO:0000313" key="5">
    <source>
        <dbReference type="Proteomes" id="UP000095284"/>
    </source>
</evidence>
<evidence type="ECO:0000256" key="1">
    <source>
        <dbReference type="ARBA" id="ARBA00023002"/>
    </source>
</evidence>
<dbReference type="PROSITE" id="PS00061">
    <property type="entry name" value="ADH_SHORT"/>
    <property type="match status" value="1"/>
</dbReference>
<evidence type="ECO:0000313" key="6">
    <source>
        <dbReference type="Proteomes" id="UP000659654"/>
    </source>
</evidence>
<dbReference type="PRINTS" id="PR00080">
    <property type="entry name" value="SDRFAMILY"/>
</dbReference>
<evidence type="ECO:0000256" key="3">
    <source>
        <dbReference type="SAM" id="Phobius"/>
    </source>
</evidence>
<reference evidence="7" key="1">
    <citation type="submission" date="2016-11" db="UniProtKB">
        <authorList>
            <consortium name="WormBaseParasite"/>
        </authorList>
    </citation>
    <scope>IDENTIFICATION</scope>
</reference>
<dbReference type="OrthoDB" id="2102561at2759"/>
<dbReference type="SUPFAM" id="SSF51735">
    <property type="entry name" value="NAD(P)-binding Rossmann-fold domains"/>
    <property type="match status" value="1"/>
</dbReference>
<keyword evidence="6" id="KW-1185">Reference proteome</keyword>
<evidence type="ECO:0000256" key="2">
    <source>
        <dbReference type="RuleBase" id="RU000363"/>
    </source>
</evidence>
<dbReference type="InterPro" id="IPR002347">
    <property type="entry name" value="SDR_fam"/>
</dbReference>
<keyword evidence="3" id="KW-0812">Transmembrane</keyword>
<dbReference type="EMBL" id="CAJFCV020000001">
    <property type="protein sequence ID" value="CAG9083935.1"/>
    <property type="molecule type" value="Genomic_DNA"/>
</dbReference>
<dbReference type="GO" id="GO:0016491">
    <property type="term" value="F:oxidoreductase activity"/>
    <property type="evidence" value="ECO:0007669"/>
    <property type="project" value="UniProtKB-KW"/>
</dbReference>
<dbReference type="Proteomes" id="UP000659654">
    <property type="component" value="Unassembled WGS sequence"/>
</dbReference>
<feature type="transmembrane region" description="Helical" evidence="3">
    <location>
        <begin position="6"/>
        <end position="35"/>
    </location>
</feature>
<organism evidence="5 7">
    <name type="scientific">Bursaphelenchus xylophilus</name>
    <name type="common">Pinewood nematode worm</name>
    <name type="synonym">Aphelenchoides xylophilus</name>
    <dbReference type="NCBI Taxonomy" id="6326"/>
    <lineage>
        <taxon>Eukaryota</taxon>
        <taxon>Metazoa</taxon>
        <taxon>Ecdysozoa</taxon>
        <taxon>Nematoda</taxon>
        <taxon>Chromadorea</taxon>
        <taxon>Rhabditida</taxon>
        <taxon>Tylenchina</taxon>
        <taxon>Tylenchomorpha</taxon>
        <taxon>Aphelenchoidea</taxon>
        <taxon>Aphelenchoididae</taxon>
        <taxon>Bursaphelenchus</taxon>
    </lineage>
</organism>
<gene>
    <name evidence="4" type="ORF">BXYJ_LOCUS1293</name>
</gene>
<dbReference type="PANTHER" id="PTHR43313:SF7">
    <property type="entry name" value="17-BETA-HYDROXYSTEROID DEHYDROGENASE TYPE 6"/>
    <property type="match status" value="1"/>
</dbReference>
<dbReference type="PANTHER" id="PTHR43313">
    <property type="entry name" value="SHORT-CHAIN DEHYDROGENASE/REDUCTASE FAMILY 9C"/>
    <property type="match status" value="1"/>
</dbReference>
<comment type="similarity">
    <text evidence="2">Belongs to the short-chain dehydrogenases/reductases (SDR) family.</text>
</comment>
<dbReference type="Proteomes" id="UP000582659">
    <property type="component" value="Unassembled WGS sequence"/>
</dbReference>
<dbReference type="InterPro" id="IPR036291">
    <property type="entry name" value="NAD(P)-bd_dom_sf"/>
</dbReference>
<dbReference type="Proteomes" id="UP000095284">
    <property type="component" value="Unplaced"/>
</dbReference>